<dbReference type="PROSITE" id="PS00893">
    <property type="entry name" value="NUDIX_BOX"/>
    <property type="match status" value="1"/>
</dbReference>
<dbReference type="InterPro" id="IPR000086">
    <property type="entry name" value="NUDIX_hydrolase_dom"/>
</dbReference>
<dbReference type="Proteomes" id="UP000437736">
    <property type="component" value="Unassembled WGS sequence"/>
</dbReference>
<name>A0ABW9QYR0_9ACTN</name>
<protein>
    <submittedName>
        <fullName evidence="5">NUDIX domain-containing protein</fullName>
    </submittedName>
</protein>
<feature type="non-terminal residue" evidence="5">
    <location>
        <position position="147"/>
    </location>
</feature>
<reference evidence="5 6" key="1">
    <citation type="submission" date="2019-11" db="EMBL/GenBank/DDBJ databases">
        <title>Acidiferrimicrobium australis gen. nov., sp. nov., an acidophilic and obligately heterotrophic, member of the Actinobacteria that catalyses dissimilatory oxido- reduction of iron isolated from metal-rich acidic water in Chile.</title>
        <authorList>
            <person name="Gonzalez D."/>
            <person name="Huber K."/>
            <person name="Hedrich S."/>
            <person name="Rojas-Villalobos C."/>
            <person name="Quatrini R."/>
            <person name="Dinamarca M.A."/>
            <person name="Schwarz A."/>
            <person name="Canales C."/>
            <person name="Nancucheo I."/>
        </authorList>
    </citation>
    <scope>NUCLEOTIDE SEQUENCE [LARGE SCALE GENOMIC DNA]</scope>
    <source>
        <strain evidence="5 6">USS-CCA1</strain>
    </source>
</reference>
<dbReference type="CDD" id="cd03424">
    <property type="entry name" value="NUDIX_ADPRase_Nudt5_UGPPase_Nudt14"/>
    <property type="match status" value="1"/>
</dbReference>
<sequence>MLSVHRGGRTLATRPAGERPSRGGRGSAGQNGCVVRPWKLVGNRPGSAGFLPLSVGTYELPDGTEADWDIYGFAAVVAVLALTPEQEVVLARQFRPGPGLVLDEMPGGIIEDGEEVLAAAARELLEETGFAADLELAGGTWLAGASR</sequence>
<evidence type="ECO:0000313" key="6">
    <source>
        <dbReference type="Proteomes" id="UP000437736"/>
    </source>
</evidence>
<evidence type="ECO:0000256" key="1">
    <source>
        <dbReference type="ARBA" id="ARBA00001946"/>
    </source>
</evidence>
<organism evidence="5 6">
    <name type="scientific">Acidiferrimicrobium australe</name>
    <dbReference type="NCBI Taxonomy" id="2664430"/>
    <lineage>
        <taxon>Bacteria</taxon>
        <taxon>Bacillati</taxon>
        <taxon>Actinomycetota</taxon>
        <taxon>Acidimicrobiia</taxon>
        <taxon>Acidimicrobiales</taxon>
        <taxon>Acidimicrobiaceae</taxon>
        <taxon>Acidiferrimicrobium</taxon>
    </lineage>
</organism>
<dbReference type="PANTHER" id="PTHR11839:SF18">
    <property type="entry name" value="NUDIX HYDROLASE DOMAIN-CONTAINING PROTEIN"/>
    <property type="match status" value="1"/>
</dbReference>
<feature type="domain" description="Nudix hydrolase" evidence="4">
    <location>
        <begin position="72"/>
        <end position="147"/>
    </location>
</feature>
<dbReference type="SUPFAM" id="SSF55811">
    <property type="entry name" value="Nudix"/>
    <property type="match status" value="1"/>
</dbReference>
<dbReference type="Pfam" id="PF00293">
    <property type="entry name" value="NUDIX"/>
    <property type="match status" value="1"/>
</dbReference>
<evidence type="ECO:0000313" key="5">
    <source>
        <dbReference type="EMBL" id="MST34745.1"/>
    </source>
</evidence>
<comment type="caution">
    <text evidence="5">The sequence shown here is derived from an EMBL/GenBank/DDBJ whole genome shotgun (WGS) entry which is preliminary data.</text>
</comment>
<feature type="region of interest" description="Disordered" evidence="3">
    <location>
        <begin position="1"/>
        <end position="30"/>
    </location>
</feature>
<keyword evidence="6" id="KW-1185">Reference proteome</keyword>
<dbReference type="PANTHER" id="PTHR11839">
    <property type="entry name" value="UDP/ADP-SUGAR PYROPHOSPHATASE"/>
    <property type="match status" value="1"/>
</dbReference>
<dbReference type="EMBL" id="WJHE01001190">
    <property type="protein sequence ID" value="MST34745.1"/>
    <property type="molecule type" value="Genomic_DNA"/>
</dbReference>
<accession>A0ABW9QYR0</accession>
<dbReference type="InterPro" id="IPR015797">
    <property type="entry name" value="NUDIX_hydrolase-like_dom_sf"/>
</dbReference>
<comment type="cofactor">
    <cofactor evidence="1">
        <name>Mg(2+)</name>
        <dbReference type="ChEBI" id="CHEBI:18420"/>
    </cofactor>
</comment>
<proteinExistence type="predicted"/>
<dbReference type="PROSITE" id="PS51462">
    <property type="entry name" value="NUDIX"/>
    <property type="match status" value="1"/>
</dbReference>
<evidence type="ECO:0000256" key="3">
    <source>
        <dbReference type="SAM" id="MobiDB-lite"/>
    </source>
</evidence>
<evidence type="ECO:0000259" key="4">
    <source>
        <dbReference type="PROSITE" id="PS51462"/>
    </source>
</evidence>
<dbReference type="InterPro" id="IPR020084">
    <property type="entry name" value="NUDIX_hydrolase_CS"/>
</dbReference>
<evidence type="ECO:0000256" key="2">
    <source>
        <dbReference type="ARBA" id="ARBA00022801"/>
    </source>
</evidence>
<keyword evidence="2" id="KW-0378">Hydrolase</keyword>
<gene>
    <name evidence="5" type="ORF">GHK86_18705</name>
</gene>
<dbReference type="Gene3D" id="3.90.79.10">
    <property type="entry name" value="Nucleoside Triphosphate Pyrophosphohydrolase"/>
    <property type="match status" value="1"/>
</dbReference>